<feature type="region of interest" description="Disordered" evidence="1">
    <location>
        <begin position="353"/>
        <end position="462"/>
    </location>
</feature>
<dbReference type="InterPro" id="IPR047157">
    <property type="entry name" value="PHRF1/Atg35"/>
</dbReference>
<evidence type="ECO:0000256" key="1">
    <source>
        <dbReference type="SAM" id="MobiDB-lite"/>
    </source>
</evidence>
<feature type="compositionally biased region" description="Basic and acidic residues" evidence="1">
    <location>
        <begin position="87"/>
        <end position="111"/>
    </location>
</feature>
<feature type="region of interest" description="Disordered" evidence="1">
    <location>
        <begin position="296"/>
        <end position="334"/>
    </location>
</feature>
<dbReference type="EMBL" id="NCKV01006129">
    <property type="protein sequence ID" value="RWS23631.1"/>
    <property type="molecule type" value="Genomic_DNA"/>
</dbReference>
<evidence type="ECO:0000259" key="2">
    <source>
        <dbReference type="Pfam" id="PF23030"/>
    </source>
</evidence>
<feature type="region of interest" description="Disordered" evidence="1">
    <location>
        <begin position="146"/>
        <end position="176"/>
    </location>
</feature>
<feature type="compositionally biased region" description="Polar residues" evidence="1">
    <location>
        <begin position="646"/>
        <end position="664"/>
    </location>
</feature>
<evidence type="ECO:0000313" key="4">
    <source>
        <dbReference type="Proteomes" id="UP000288716"/>
    </source>
</evidence>
<organism evidence="3 4">
    <name type="scientific">Leptotrombidium deliense</name>
    <dbReference type="NCBI Taxonomy" id="299467"/>
    <lineage>
        <taxon>Eukaryota</taxon>
        <taxon>Metazoa</taxon>
        <taxon>Ecdysozoa</taxon>
        <taxon>Arthropoda</taxon>
        <taxon>Chelicerata</taxon>
        <taxon>Arachnida</taxon>
        <taxon>Acari</taxon>
        <taxon>Acariformes</taxon>
        <taxon>Trombidiformes</taxon>
        <taxon>Prostigmata</taxon>
        <taxon>Anystina</taxon>
        <taxon>Parasitengona</taxon>
        <taxon>Trombiculoidea</taxon>
        <taxon>Trombiculidae</taxon>
        <taxon>Leptotrombidium</taxon>
    </lineage>
</organism>
<dbReference type="AlphaFoldDB" id="A0A443S7Z7"/>
<feature type="region of interest" description="Disordered" evidence="1">
    <location>
        <begin position="646"/>
        <end position="707"/>
    </location>
</feature>
<dbReference type="VEuPathDB" id="VectorBase:LDEU008409"/>
<sequence length="857" mass="95880">MAEPKAGNFGVWKKPSNNSRKRSYRDGKPKDTRLLFREREVAKSESRHKDKHNNELYSKDRRSVHSHKRTEEEDSHRHRYRRSPSLRKYDSREGKVAAKTRRDSNDEVSDKRSKKHKCKHRRQHEEEKTVVEQLVVSNNDDKIKKCRHTHRHRHHKKCKHRHLDEKQSSPPKTLSVEVRNNEHFSPSRMQKPSERIKSNAHLDVTPLDSKEIYAEGDKIFVNVNFCKPAINECEGDISEAKELCDKSAEKLNAPLPGVSSEINAIISKPGDPPKKDVKLVSKSKTEFDIFWDDNSEAKSMKSNGNDNETDASVSTNGIAFDTSPKKKTEHDFLPRSLLTEVKGLSLKTNPVIAETAFATTPPHTPPNTEDPKSVASSLDQTMPTPTQDESQVDSLKDNSNASISNSINSPVTPLSSSVASPKGRVADIYDPEAPLENTDDKFDSKAKNGAKSDVPRCNSSPVKRVFSPERTVTDVLKSRVPTKTTPVKAPKLEKPNVFSSHVTSTTVSTTSTALTNLMRLLPQPVLSSQSSAQNTSFITNKQLVHQQPKAICEQQQLHQLLQTASSITSLLKNFPVTNQSSTFSKAHHNHDVNEVVDMDVDSPHSPPASAPITSTTNKSGIRGSFLTSNPAMKPVIDQLMKAVQMKQTANHKTSANHTEVSNATFKRPIPSESTKRYRGESSVSLSSKSKHQNHGHHSSVKTKFSVPSDPKNVVKRTALGMSGPSSTTVKLGDVAVADDVPSSAVELLVKEKVCLLIVYSCNYNLFVQYLKKLNRQERVVEEVKLVLKPYYQRREVTKDEYKEILRKSVPKICHSKTGEINPVKIKQLVEEYIKRVKHLRKKSKIKSSSTATGVAKL</sequence>
<protein>
    <submittedName>
        <fullName evidence="3">PHD and RING finger domain-containing protein 1-like protein</fullName>
    </submittedName>
</protein>
<dbReference type="OrthoDB" id="1935339at2759"/>
<name>A0A443S7Z7_9ACAR</name>
<feature type="compositionally biased region" description="Basic residues" evidence="1">
    <location>
        <begin position="146"/>
        <end position="161"/>
    </location>
</feature>
<feature type="compositionally biased region" description="Polar residues" evidence="1">
    <location>
        <begin position="374"/>
        <end position="393"/>
    </location>
</feature>
<feature type="compositionally biased region" description="Basic and acidic residues" evidence="1">
    <location>
        <begin position="323"/>
        <end position="333"/>
    </location>
</feature>
<proteinExistence type="predicted"/>
<dbReference type="STRING" id="299467.A0A443S7Z7"/>
<feature type="compositionally biased region" description="Polar residues" evidence="1">
    <location>
        <begin position="611"/>
        <end position="628"/>
    </location>
</feature>
<accession>A0A443S7Z7</accession>
<dbReference type="Proteomes" id="UP000288716">
    <property type="component" value="Unassembled WGS sequence"/>
</dbReference>
<feature type="domain" description="SFR19-like C-terminal" evidence="2">
    <location>
        <begin position="768"/>
        <end position="846"/>
    </location>
</feature>
<dbReference type="InterPro" id="IPR057031">
    <property type="entry name" value="SFR19-like_C"/>
</dbReference>
<feature type="compositionally biased region" description="Basic residues" evidence="1">
    <location>
        <begin position="112"/>
        <end position="122"/>
    </location>
</feature>
<dbReference type="Pfam" id="PF23030">
    <property type="entry name" value="SCAF11-like_C"/>
    <property type="match status" value="1"/>
</dbReference>
<feature type="region of interest" description="Disordered" evidence="1">
    <location>
        <begin position="597"/>
        <end position="628"/>
    </location>
</feature>
<dbReference type="PANTHER" id="PTHR12618">
    <property type="entry name" value="PHD AND RING FINGER DOMAIN-CONTAINING PROTEIN 1"/>
    <property type="match status" value="1"/>
</dbReference>
<comment type="caution">
    <text evidence="3">The sequence shown here is derived from an EMBL/GenBank/DDBJ whole genome shotgun (WGS) entry which is preliminary data.</text>
</comment>
<dbReference type="PANTHER" id="PTHR12618:SF20">
    <property type="entry name" value="PHD AND RING FINGER DOMAIN-CONTAINING PROTEIN 1"/>
    <property type="match status" value="1"/>
</dbReference>
<feature type="compositionally biased region" description="Basic residues" evidence="1">
    <location>
        <begin position="688"/>
        <end position="700"/>
    </location>
</feature>
<feature type="compositionally biased region" description="Basic and acidic residues" evidence="1">
    <location>
        <begin position="24"/>
        <end position="76"/>
    </location>
</feature>
<reference evidence="3 4" key="1">
    <citation type="journal article" date="2018" name="Gigascience">
        <title>Genomes of trombidid mites reveal novel predicted allergens and laterally-transferred genes associated with secondary metabolism.</title>
        <authorList>
            <person name="Dong X."/>
            <person name="Chaisiri K."/>
            <person name="Xia D."/>
            <person name="Armstrong S.D."/>
            <person name="Fang Y."/>
            <person name="Donnelly M.J."/>
            <person name="Kadowaki T."/>
            <person name="McGarry J.W."/>
            <person name="Darby A.C."/>
            <person name="Makepeace B.L."/>
        </authorList>
    </citation>
    <scope>NUCLEOTIDE SEQUENCE [LARGE SCALE GENOMIC DNA]</scope>
    <source>
        <strain evidence="3">UoL-UT</strain>
    </source>
</reference>
<feature type="compositionally biased region" description="Low complexity" evidence="1">
    <location>
        <begin position="398"/>
        <end position="409"/>
    </location>
</feature>
<gene>
    <name evidence="3" type="ORF">B4U80_04055</name>
</gene>
<feature type="region of interest" description="Disordered" evidence="1">
    <location>
        <begin position="1"/>
        <end position="128"/>
    </location>
</feature>
<feature type="compositionally biased region" description="Polar residues" evidence="1">
    <location>
        <begin position="410"/>
        <end position="419"/>
    </location>
</feature>
<keyword evidence="4" id="KW-1185">Reference proteome</keyword>
<feature type="compositionally biased region" description="Polar residues" evidence="1">
    <location>
        <begin position="300"/>
        <end position="317"/>
    </location>
</feature>
<evidence type="ECO:0000313" key="3">
    <source>
        <dbReference type="EMBL" id="RWS23631.1"/>
    </source>
</evidence>